<feature type="transmembrane region" description="Helical" evidence="1">
    <location>
        <begin position="41"/>
        <end position="74"/>
    </location>
</feature>
<evidence type="ECO:0008006" key="4">
    <source>
        <dbReference type="Google" id="ProtNLM"/>
    </source>
</evidence>
<dbReference type="KEGG" id="sarm:DVA86_27410"/>
<protein>
    <recommendedName>
        <fullName evidence="4">Transmembrane protein</fullName>
    </recommendedName>
</protein>
<dbReference type="EMBL" id="CP031320">
    <property type="protein sequence ID" value="AXK35803.1"/>
    <property type="molecule type" value="Genomic_DNA"/>
</dbReference>
<dbReference type="AlphaFoldDB" id="A0A345XVY7"/>
<evidence type="ECO:0000313" key="2">
    <source>
        <dbReference type="EMBL" id="AXK35803.1"/>
    </source>
</evidence>
<keyword evidence="1" id="KW-0812">Transmembrane</keyword>
<evidence type="ECO:0000313" key="3">
    <source>
        <dbReference type="Proteomes" id="UP000254425"/>
    </source>
</evidence>
<name>A0A345XVY7_9ACTN</name>
<dbReference type="Proteomes" id="UP000254425">
    <property type="component" value="Chromosome"/>
</dbReference>
<proteinExistence type="predicted"/>
<dbReference type="RefSeq" id="WP_208882243.1">
    <property type="nucleotide sequence ID" value="NZ_CP031320.1"/>
</dbReference>
<sequence>MDAIASEQARASLDAAEHARRQVTEEIGLPPGYWWAMAAGWLVLGACGAVLPWLAGIAAGLFGAGHAVFASRLLTGRRRTRQIQVSASVAGRRIPVVVVGMLLGLVAVTVLAALALDADGAGHASIWAGGLMAVVIGFGGPDILRVLRGWARA</sequence>
<keyword evidence="1" id="KW-1133">Transmembrane helix</keyword>
<keyword evidence="3" id="KW-1185">Reference proteome</keyword>
<feature type="transmembrane region" description="Helical" evidence="1">
    <location>
        <begin position="94"/>
        <end position="114"/>
    </location>
</feature>
<accession>A0A345XVY7</accession>
<gene>
    <name evidence="2" type="ORF">DVA86_27410</name>
</gene>
<evidence type="ECO:0000256" key="1">
    <source>
        <dbReference type="SAM" id="Phobius"/>
    </source>
</evidence>
<organism evidence="2 3">
    <name type="scientific">Streptomyces armeniacus</name>
    <dbReference type="NCBI Taxonomy" id="83291"/>
    <lineage>
        <taxon>Bacteria</taxon>
        <taxon>Bacillati</taxon>
        <taxon>Actinomycetota</taxon>
        <taxon>Actinomycetes</taxon>
        <taxon>Kitasatosporales</taxon>
        <taxon>Streptomycetaceae</taxon>
        <taxon>Streptomyces</taxon>
    </lineage>
</organism>
<keyword evidence="1" id="KW-0472">Membrane</keyword>
<feature type="transmembrane region" description="Helical" evidence="1">
    <location>
        <begin position="126"/>
        <end position="147"/>
    </location>
</feature>
<reference evidence="2 3" key="1">
    <citation type="submission" date="2018-07" db="EMBL/GenBank/DDBJ databases">
        <title>Draft genome of the type strain Streptomyces armeniacus ATCC 15676.</title>
        <authorList>
            <person name="Labana P."/>
            <person name="Gosse J.T."/>
            <person name="Boddy C.N."/>
        </authorList>
    </citation>
    <scope>NUCLEOTIDE SEQUENCE [LARGE SCALE GENOMIC DNA]</scope>
    <source>
        <strain evidence="2 3">ATCC 15676</strain>
    </source>
</reference>